<keyword evidence="3" id="KW-1185">Reference proteome</keyword>
<dbReference type="WBParaSite" id="NBR_0002118501-mRNA-1">
    <property type="protein sequence ID" value="NBR_0002118501-mRNA-1"/>
    <property type="gene ID" value="NBR_0002118501"/>
</dbReference>
<protein>
    <submittedName>
        <fullName evidence="4">Carrier domain-containing protein</fullName>
    </submittedName>
</protein>
<reference evidence="2 3" key="2">
    <citation type="submission" date="2018-11" db="EMBL/GenBank/DDBJ databases">
        <authorList>
            <consortium name="Pathogen Informatics"/>
        </authorList>
    </citation>
    <scope>NUCLEOTIDE SEQUENCE [LARGE SCALE GENOMIC DNA]</scope>
</reference>
<evidence type="ECO:0000313" key="2">
    <source>
        <dbReference type="EMBL" id="VDL84927.1"/>
    </source>
</evidence>
<dbReference type="Proteomes" id="UP000271162">
    <property type="component" value="Unassembled WGS sequence"/>
</dbReference>
<dbReference type="AlphaFoldDB" id="A0A0N4YVB3"/>
<organism evidence="4">
    <name type="scientific">Nippostrongylus brasiliensis</name>
    <name type="common">Rat hookworm</name>
    <dbReference type="NCBI Taxonomy" id="27835"/>
    <lineage>
        <taxon>Eukaryota</taxon>
        <taxon>Metazoa</taxon>
        <taxon>Ecdysozoa</taxon>
        <taxon>Nematoda</taxon>
        <taxon>Chromadorea</taxon>
        <taxon>Rhabditida</taxon>
        <taxon>Rhabditina</taxon>
        <taxon>Rhabditomorpha</taxon>
        <taxon>Strongyloidea</taxon>
        <taxon>Heligmosomidae</taxon>
        <taxon>Nippostrongylus</taxon>
    </lineage>
</organism>
<evidence type="ECO:0000256" key="1">
    <source>
        <dbReference type="SAM" id="MobiDB-lite"/>
    </source>
</evidence>
<reference evidence="4" key="1">
    <citation type="submission" date="2017-02" db="UniProtKB">
        <authorList>
            <consortium name="WormBaseParasite"/>
        </authorList>
    </citation>
    <scope>IDENTIFICATION</scope>
</reference>
<accession>A0A0N4YVB3</accession>
<proteinExistence type="predicted"/>
<dbReference type="EMBL" id="UYSL01026008">
    <property type="protein sequence ID" value="VDL84927.1"/>
    <property type="molecule type" value="Genomic_DNA"/>
</dbReference>
<dbReference type="STRING" id="27835.A0A0N4YVB3"/>
<feature type="region of interest" description="Disordered" evidence="1">
    <location>
        <begin position="211"/>
        <end position="230"/>
    </location>
</feature>
<name>A0A0N4YVB3_NIPBR</name>
<sequence length="542" mass="60303">MVRIPIYFVDSYAKFNVKICVQDSYEPRAPTQETAILSVSNTALGVDIVKSNVPLNRDYVTFLLSEGYYQITAKAANHRTLSEAVHITAANKSFCLNMEAIDPRALLTTGEGRVVMTKVKATNTVRTPYVSLEPVSANRSHSRILATVTGTTGGLVSFAPFSNRFLAMELERTVDAGTNLLPHVVRLGREFLTTRCISSLESECPILHQRRKRTDQHSHEVVDEDDPVAPVDRQKRAGELDHPLSSLGLQSIRMASLYSEFIEKLQVIFPPAMTNHLRREEVDRFLRSIADNSELGLGISTVEAETIQYPGLVKLWNATVTEWTSGQLDLPGEGIPYSDAKQLVVAADRLKSLTRQNGASDPFSLLHEYIGQILTTNDSRDEHCIQAAVLVDPLVIYEDSSVAIDVYIENLRDSTLTNIDLTIEFERNDMFAPRIEFAVGPSWSAGINSMNGYGVLAPKSSFEVHWTRKVVTENRLTATAFYQAIILLGFHKDGLPSKQRLKSPLLEIRPRRSVRLLHFVNGDVTNSPEEPFSAMTAVMNIG</sequence>
<gene>
    <name evidence="2" type="ORF">NBR_LOCUS21186</name>
</gene>
<evidence type="ECO:0000313" key="3">
    <source>
        <dbReference type="Proteomes" id="UP000271162"/>
    </source>
</evidence>
<evidence type="ECO:0000313" key="4">
    <source>
        <dbReference type="WBParaSite" id="NBR_0002118501-mRNA-1"/>
    </source>
</evidence>